<accession>A0A117IBX3</accession>
<name>A0A117IBX3_MYCCR</name>
<dbReference type="OrthoDB" id="9787127at2"/>
<dbReference type="RefSeq" id="WP_062659383.1">
    <property type="nucleotide sequence ID" value="NZ_BCSY01000085.1"/>
</dbReference>
<comment type="caution">
    <text evidence="2">The sequence shown here is derived from an EMBL/GenBank/DDBJ whole genome shotgun (WGS) entry which is preliminary data.</text>
</comment>
<gene>
    <name evidence="2" type="ORF">RMCC_5532</name>
</gene>
<feature type="domain" description="GmrSD restriction endonucleases N-terminal" evidence="1">
    <location>
        <begin position="62"/>
        <end position="210"/>
    </location>
</feature>
<dbReference type="STRING" id="228230.RMCC_5532"/>
<dbReference type="AlphaFoldDB" id="A0A117IBX3"/>
<dbReference type="InterPro" id="IPR004919">
    <property type="entry name" value="GmrSD_N"/>
</dbReference>
<dbReference type="PANTHER" id="PTHR39639:SF1">
    <property type="entry name" value="DUF262 DOMAIN-CONTAINING PROTEIN"/>
    <property type="match status" value="1"/>
</dbReference>
<dbReference type="EMBL" id="BCSY01000085">
    <property type="protein sequence ID" value="GAS98567.1"/>
    <property type="molecule type" value="Genomic_DNA"/>
</dbReference>
<dbReference type="Pfam" id="PF03235">
    <property type="entry name" value="GmrSD_N"/>
    <property type="match status" value="1"/>
</dbReference>
<reference evidence="3" key="2">
    <citation type="submission" date="2016-02" db="EMBL/GenBank/DDBJ databases">
        <title>Draft genome sequence of five rapidly growing Mycobacterium species.</title>
        <authorList>
            <person name="Katahira K."/>
            <person name="Gotou Y."/>
            <person name="Iida K."/>
            <person name="Ogura Y."/>
            <person name="Hayashi T."/>
        </authorList>
    </citation>
    <scope>NUCLEOTIDE SEQUENCE [LARGE SCALE GENOMIC DNA]</scope>
    <source>
        <strain evidence="3">JCM15298</strain>
    </source>
</reference>
<organism evidence="2 3">
    <name type="scientific">Mycolicibacterium canariasense</name>
    <name type="common">Mycobacterium canariasense</name>
    <dbReference type="NCBI Taxonomy" id="228230"/>
    <lineage>
        <taxon>Bacteria</taxon>
        <taxon>Bacillati</taxon>
        <taxon>Actinomycetota</taxon>
        <taxon>Actinomycetes</taxon>
        <taxon>Mycobacteriales</taxon>
        <taxon>Mycobacteriaceae</taxon>
        <taxon>Mycolicibacterium</taxon>
    </lineage>
</organism>
<proteinExistence type="predicted"/>
<protein>
    <recommendedName>
        <fullName evidence="1">GmrSD restriction endonucleases N-terminal domain-containing protein</fullName>
    </recommendedName>
</protein>
<evidence type="ECO:0000313" key="2">
    <source>
        <dbReference type="EMBL" id="GAS98567.1"/>
    </source>
</evidence>
<keyword evidence="3" id="KW-1185">Reference proteome</keyword>
<sequence>MSTEAQNDPASIALEALTESGLGSGVEVEAGGQDGTSARIEIPFDPDRIDVTTRNPTIDLVLSRAKSGAIDLEPDFQRKAGIWDNRRRSRLIESILLRIPLPTLYAAEDKDENWIIVDGIQRLTSIIHFCDSQLISKSPLALEGLEYLHDYEGLTFEDLPSKLKLRIRETELVLHVIRRGTPDPVKFNIFARINTGGMPLSNQELRHALISGPVRQRLRELALSQEFIKATTGSVRDDRMADREMVLRHLAFESIDVMTYTTQDFDGFLTDRMHFLNSLPESEFRVYAETFKQSMTDCHGLFGRQAFRKISREYLPRMPINKALFEAVSVNVAKLNRSEIEKLKIRKSDCEEGMARLMDDTLFVNAISSGTGDAKKVRYRFDRIKDMLMELAHA</sequence>
<dbReference type="Proteomes" id="UP000069443">
    <property type="component" value="Unassembled WGS sequence"/>
</dbReference>
<evidence type="ECO:0000313" key="3">
    <source>
        <dbReference type="Proteomes" id="UP000069443"/>
    </source>
</evidence>
<evidence type="ECO:0000259" key="1">
    <source>
        <dbReference type="Pfam" id="PF03235"/>
    </source>
</evidence>
<dbReference type="PANTHER" id="PTHR39639">
    <property type="entry name" value="CHROMOSOME 16, WHOLE GENOME SHOTGUN SEQUENCE"/>
    <property type="match status" value="1"/>
</dbReference>
<reference evidence="3" key="1">
    <citation type="journal article" date="2016" name="Genome Announc.">
        <title>Draft Genome Sequences of Five Rapidly Growing Mycobacterium Species, M. thermoresistibile, M. fortuitum subsp. acetamidolyticum, M. canariasense, M. brisbanense, and M. novocastrense.</title>
        <authorList>
            <person name="Katahira K."/>
            <person name="Ogura Y."/>
            <person name="Gotoh Y."/>
            <person name="Hayashi T."/>
        </authorList>
    </citation>
    <scope>NUCLEOTIDE SEQUENCE [LARGE SCALE GENOMIC DNA]</scope>
    <source>
        <strain evidence="3">JCM15298</strain>
    </source>
</reference>